<dbReference type="PANTHER" id="PTHR43884">
    <property type="entry name" value="ACYL-COA DEHYDROGENASE"/>
    <property type="match status" value="1"/>
</dbReference>
<dbReference type="InterPro" id="IPR009100">
    <property type="entry name" value="AcylCoA_DH/oxidase_NM_dom_sf"/>
</dbReference>
<gene>
    <name evidence="2" type="ORF">AQJ11_23645</name>
</gene>
<dbReference type="PANTHER" id="PTHR43884:SF12">
    <property type="entry name" value="ISOVALERYL-COA DEHYDROGENASE, MITOCHONDRIAL-RELATED"/>
    <property type="match status" value="1"/>
</dbReference>
<sequence>MDLTSHPLVVRARRLATDLLVPEAERIDQEGVPASHIEAVKRSGLLGVAAPAEYGGAGAPPAVLRETAEILAGACCATWFVQTQHHTPVQTLARGERAVRERLLGPLSRGELLSGVAYAHLRSYPRRPVRVRREGTGWRFDGTVPWYTGWGLNDVMLLAGVTDSDEVLFAFAEAREQPGLRASAPMRLAALTAARTVSLELDGLWLPAEAVALHAPYDRWAAGDRVKTLATSPAVFGVAEAALSLLDDEAAAPLRSRLSGLRERAYALADAPVPQARGEERGVAGAEGAGHGPTVRGAAAGEIVDDWGGEGVDDSSGEGVDDWAAQRLAVRAEAYDVMRAATTAAVAAGGGRAMALTSRAQRLAREGLFLLVQGQTAESRAAHLRALGGAPATTGEQER</sequence>
<comment type="caution">
    <text evidence="2">The sequence shown here is derived from an EMBL/GenBank/DDBJ whole genome shotgun (WGS) entry which is preliminary data.</text>
</comment>
<dbReference type="SUPFAM" id="SSF56645">
    <property type="entry name" value="Acyl-CoA dehydrogenase NM domain-like"/>
    <property type="match status" value="1"/>
</dbReference>
<dbReference type="EMBL" id="LMWP01000025">
    <property type="protein sequence ID" value="KUN23562.1"/>
    <property type="molecule type" value="Genomic_DNA"/>
</dbReference>
<dbReference type="Pfam" id="PF02771">
    <property type="entry name" value="Acyl-CoA_dh_N"/>
    <property type="match status" value="1"/>
</dbReference>
<reference evidence="2 3" key="1">
    <citation type="submission" date="2015-10" db="EMBL/GenBank/DDBJ databases">
        <title>Draft genome sequence of Streptomyces corchorusii DSM 40340, type strain for the species Streptomyces corchorusii.</title>
        <authorList>
            <person name="Ruckert C."/>
            <person name="Winkler A."/>
            <person name="Kalinowski J."/>
            <person name="Kampfer P."/>
            <person name="Glaeser S."/>
        </authorList>
    </citation>
    <scope>NUCLEOTIDE SEQUENCE [LARGE SCALE GENOMIC DNA]</scope>
    <source>
        <strain evidence="2 3">DSM 40340</strain>
    </source>
</reference>
<protein>
    <submittedName>
        <fullName evidence="2">Acyl-CoA dehydrogenase</fullName>
    </submittedName>
</protein>
<dbReference type="InterPro" id="IPR037069">
    <property type="entry name" value="AcylCoA_DH/ox_N_sf"/>
</dbReference>
<dbReference type="InterPro" id="IPR046373">
    <property type="entry name" value="Acyl-CoA_Oxase/DH_mid-dom_sf"/>
</dbReference>
<dbReference type="GO" id="GO:0003995">
    <property type="term" value="F:acyl-CoA dehydrogenase activity"/>
    <property type="evidence" value="ECO:0007669"/>
    <property type="project" value="TreeGrafter"/>
</dbReference>
<dbReference type="Proteomes" id="UP000053398">
    <property type="component" value="Unassembled WGS sequence"/>
</dbReference>
<dbReference type="GO" id="GO:0050660">
    <property type="term" value="F:flavin adenine dinucleotide binding"/>
    <property type="evidence" value="ECO:0007669"/>
    <property type="project" value="InterPro"/>
</dbReference>
<dbReference type="RefSeq" id="WP_059264288.1">
    <property type="nucleotide sequence ID" value="NZ_KQ948359.1"/>
</dbReference>
<keyword evidence="3" id="KW-1185">Reference proteome</keyword>
<dbReference type="Gene3D" id="1.10.540.10">
    <property type="entry name" value="Acyl-CoA dehydrogenase/oxidase, N-terminal domain"/>
    <property type="match status" value="1"/>
</dbReference>
<name>A0A124HLR3_STRCK</name>
<dbReference type="InterPro" id="IPR013786">
    <property type="entry name" value="AcylCoA_DH/ox_N"/>
</dbReference>
<dbReference type="Gene3D" id="2.40.110.10">
    <property type="entry name" value="Butyryl-CoA Dehydrogenase, subunit A, domain 2"/>
    <property type="match status" value="1"/>
</dbReference>
<evidence type="ECO:0000313" key="3">
    <source>
        <dbReference type="Proteomes" id="UP000053398"/>
    </source>
</evidence>
<dbReference type="AlphaFoldDB" id="A0A124HLR3"/>
<evidence type="ECO:0000259" key="1">
    <source>
        <dbReference type="Pfam" id="PF02771"/>
    </source>
</evidence>
<organism evidence="2 3">
    <name type="scientific">Streptomyces corchorusii</name>
    <name type="common">Streptomyces chibaensis</name>
    <dbReference type="NCBI Taxonomy" id="1903"/>
    <lineage>
        <taxon>Bacteria</taxon>
        <taxon>Bacillati</taxon>
        <taxon>Actinomycetota</taxon>
        <taxon>Actinomycetes</taxon>
        <taxon>Kitasatosporales</taxon>
        <taxon>Streptomycetaceae</taxon>
        <taxon>Streptomyces</taxon>
    </lineage>
</organism>
<evidence type="ECO:0000313" key="2">
    <source>
        <dbReference type="EMBL" id="KUN23562.1"/>
    </source>
</evidence>
<accession>A0A124HLR3</accession>
<proteinExistence type="predicted"/>
<feature type="domain" description="Acyl-CoA dehydrogenase/oxidase N-terminal" evidence="1">
    <location>
        <begin position="11"/>
        <end position="111"/>
    </location>
</feature>